<feature type="domain" description="Glycosyltransferase subfamily 4-like N-terminal" evidence="2">
    <location>
        <begin position="13"/>
        <end position="168"/>
    </location>
</feature>
<dbReference type="InterPro" id="IPR001296">
    <property type="entry name" value="Glyco_trans_1"/>
</dbReference>
<dbReference type="Gene3D" id="3.40.50.2000">
    <property type="entry name" value="Glycogen Phosphorylase B"/>
    <property type="match status" value="2"/>
</dbReference>
<gene>
    <name evidence="3" type="ORF">INF28_01770</name>
</gene>
<sequence length="384" mass="42248">MIKVIEVSSDSNIGGAGKCILTFLKNFDREAFDVSAVIPKGSLLKPEMDDCRIKVFEVEHLAEKSLDFHAVSRLRKLFRYLKPDLVHTHASMSARIAAKSLGIPVVYTRHSVFPPPKKLTTFPGKQISGFINNLTADKIIAVAEAAKENLTDTGVDEKKIQVILNGVEALPPCPEEAIGKIRMQYHIRPDEKVAAIIARLNPVKGHKYFIEAAKLVKDAGIRCKFLIAGTGETENALKTQVREAGLEDTVIFLGFLQDVSPLMHLMDVQVNCSYGTEATSLSLLEGMSLGKPAVVSDFGGNPGVIFDGVNGFLTPTHDPYAVADGIKKLLTDQTLYDTMADNCKKIYAAKFTAEINTRAVEQVYREAVMQKRRKKGEKIDETEI</sequence>
<accession>A0A9D5M4B6</accession>
<dbReference type="PANTHER" id="PTHR12526:SF630">
    <property type="entry name" value="GLYCOSYLTRANSFERASE"/>
    <property type="match status" value="1"/>
</dbReference>
<evidence type="ECO:0000313" key="4">
    <source>
        <dbReference type="Proteomes" id="UP000806542"/>
    </source>
</evidence>
<dbReference type="Pfam" id="PF13439">
    <property type="entry name" value="Glyco_transf_4"/>
    <property type="match status" value="1"/>
</dbReference>
<dbReference type="Proteomes" id="UP000806542">
    <property type="component" value="Unassembled WGS sequence"/>
</dbReference>
<evidence type="ECO:0000259" key="2">
    <source>
        <dbReference type="Pfam" id="PF13439"/>
    </source>
</evidence>
<dbReference type="AlphaFoldDB" id="A0A9D5M4B6"/>
<reference evidence="3" key="1">
    <citation type="submission" date="2020-10" db="EMBL/GenBank/DDBJ databases">
        <title>ChiBAC.</title>
        <authorList>
            <person name="Zenner C."/>
            <person name="Hitch T.C.A."/>
            <person name="Clavel T."/>
        </authorList>
    </citation>
    <scope>NUCLEOTIDE SEQUENCE</scope>
    <source>
        <strain evidence="3">DSM 107454</strain>
    </source>
</reference>
<dbReference type="RefSeq" id="WP_226391760.1">
    <property type="nucleotide sequence ID" value="NZ_JADCKB010000002.1"/>
</dbReference>
<evidence type="ECO:0000313" key="3">
    <source>
        <dbReference type="EMBL" id="MBE5039197.1"/>
    </source>
</evidence>
<comment type="caution">
    <text evidence="3">The sequence shown here is derived from an EMBL/GenBank/DDBJ whole genome shotgun (WGS) entry which is preliminary data.</text>
</comment>
<dbReference type="SUPFAM" id="SSF53756">
    <property type="entry name" value="UDP-Glycosyltransferase/glycogen phosphorylase"/>
    <property type="match status" value="1"/>
</dbReference>
<dbReference type="Pfam" id="PF00534">
    <property type="entry name" value="Glycos_transf_1"/>
    <property type="match status" value="1"/>
</dbReference>
<organism evidence="3 4">
    <name type="scientific">Ructibacterium gallinarum</name>
    <dbReference type="NCBI Taxonomy" id="2779355"/>
    <lineage>
        <taxon>Bacteria</taxon>
        <taxon>Bacillati</taxon>
        <taxon>Bacillota</taxon>
        <taxon>Clostridia</taxon>
        <taxon>Eubacteriales</taxon>
        <taxon>Oscillospiraceae</taxon>
        <taxon>Ructibacterium</taxon>
    </lineage>
</organism>
<dbReference type="EMBL" id="JADCKB010000002">
    <property type="protein sequence ID" value="MBE5039197.1"/>
    <property type="molecule type" value="Genomic_DNA"/>
</dbReference>
<keyword evidence="4" id="KW-1185">Reference proteome</keyword>
<proteinExistence type="predicted"/>
<protein>
    <submittedName>
        <fullName evidence="3">Glycosyltransferase family 4 protein</fullName>
    </submittedName>
</protein>
<feature type="domain" description="Glycosyl transferase family 1" evidence="1">
    <location>
        <begin position="181"/>
        <end position="345"/>
    </location>
</feature>
<name>A0A9D5M4B6_9FIRM</name>
<dbReference type="CDD" id="cd03801">
    <property type="entry name" value="GT4_PimA-like"/>
    <property type="match status" value="1"/>
</dbReference>
<dbReference type="GO" id="GO:0016757">
    <property type="term" value="F:glycosyltransferase activity"/>
    <property type="evidence" value="ECO:0007669"/>
    <property type="project" value="InterPro"/>
</dbReference>
<evidence type="ECO:0000259" key="1">
    <source>
        <dbReference type="Pfam" id="PF00534"/>
    </source>
</evidence>
<dbReference type="InterPro" id="IPR028098">
    <property type="entry name" value="Glyco_trans_4-like_N"/>
</dbReference>
<dbReference type="PANTHER" id="PTHR12526">
    <property type="entry name" value="GLYCOSYLTRANSFERASE"/>
    <property type="match status" value="1"/>
</dbReference>